<proteinExistence type="predicted"/>
<accession>A0ABP7YBJ6</accession>
<organism evidence="2 3">
    <name type="scientific">Actinomadura keratinilytica</name>
    <dbReference type="NCBI Taxonomy" id="547461"/>
    <lineage>
        <taxon>Bacteria</taxon>
        <taxon>Bacillati</taxon>
        <taxon>Actinomycetota</taxon>
        <taxon>Actinomycetes</taxon>
        <taxon>Streptosporangiales</taxon>
        <taxon>Thermomonosporaceae</taxon>
        <taxon>Actinomadura</taxon>
    </lineage>
</organism>
<dbReference type="Proteomes" id="UP001500266">
    <property type="component" value="Unassembled WGS sequence"/>
</dbReference>
<evidence type="ECO:0000313" key="2">
    <source>
        <dbReference type="EMBL" id="GAA4133601.1"/>
    </source>
</evidence>
<gene>
    <name evidence="2" type="ORF">GCM10022416_14660</name>
</gene>
<reference evidence="3" key="1">
    <citation type="journal article" date="2019" name="Int. J. Syst. Evol. Microbiol.">
        <title>The Global Catalogue of Microorganisms (GCM) 10K type strain sequencing project: providing services to taxonomists for standard genome sequencing and annotation.</title>
        <authorList>
            <consortium name="The Broad Institute Genomics Platform"/>
            <consortium name="The Broad Institute Genome Sequencing Center for Infectious Disease"/>
            <person name="Wu L."/>
            <person name="Ma J."/>
        </authorList>
    </citation>
    <scope>NUCLEOTIDE SEQUENCE [LARGE SCALE GENOMIC DNA]</scope>
    <source>
        <strain evidence="3">JCM 17316</strain>
    </source>
</reference>
<comment type="caution">
    <text evidence="2">The sequence shown here is derived from an EMBL/GenBank/DDBJ whole genome shotgun (WGS) entry which is preliminary data.</text>
</comment>
<name>A0ABP7YBJ6_9ACTN</name>
<evidence type="ECO:0000313" key="3">
    <source>
        <dbReference type="Proteomes" id="UP001500266"/>
    </source>
</evidence>
<feature type="region of interest" description="Disordered" evidence="1">
    <location>
        <begin position="83"/>
        <end position="107"/>
    </location>
</feature>
<evidence type="ECO:0000256" key="1">
    <source>
        <dbReference type="SAM" id="MobiDB-lite"/>
    </source>
</evidence>
<evidence type="ECO:0008006" key="4">
    <source>
        <dbReference type="Google" id="ProtNLM"/>
    </source>
</evidence>
<keyword evidence="3" id="KW-1185">Reference proteome</keyword>
<protein>
    <recommendedName>
        <fullName evidence="4">RDD domain-containing protein</fullName>
    </recommendedName>
</protein>
<sequence>MGKGSGGASGFEGAGVQQMCASGPDLGVELRKFVQLRLVPPLVVFGAPVFGRLFRTFQWHVAAVDPSGRVVQGVRIALRDGDAERSDPGLAHARNTGRDGGRGTSAMVGGMPFAGGAGIAAQVKRG</sequence>
<dbReference type="EMBL" id="BAABDO010000013">
    <property type="protein sequence ID" value="GAA4133601.1"/>
    <property type="molecule type" value="Genomic_DNA"/>
</dbReference>